<name>A0ABY7CUX5_9BASI</name>
<dbReference type="GeneID" id="77801537"/>
<evidence type="ECO:0000313" key="1">
    <source>
        <dbReference type="EMBL" id="WAQ89041.1"/>
    </source>
</evidence>
<evidence type="ECO:0000313" key="2">
    <source>
        <dbReference type="Proteomes" id="UP001164743"/>
    </source>
</evidence>
<organism evidence="1 2">
    <name type="scientific">Puccinia triticina</name>
    <dbReference type="NCBI Taxonomy" id="208348"/>
    <lineage>
        <taxon>Eukaryota</taxon>
        <taxon>Fungi</taxon>
        <taxon>Dikarya</taxon>
        <taxon>Basidiomycota</taxon>
        <taxon>Pucciniomycotina</taxon>
        <taxon>Pucciniomycetes</taxon>
        <taxon>Pucciniales</taxon>
        <taxon>Pucciniaceae</taxon>
        <taxon>Puccinia</taxon>
    </lineage>
</organism>
<proteinExistence type="predicted"/>
<gene>
    <name evidence="1" type="ORF">PtA15_10A464</name>
</gene>
<dbReference type="EMBL" id="CP110430">
    <property type="protein sequence ID" value="WAQ89041.1"/>
    <property type="molecule type" value="Genomic_DNA"/>
</dbReference>
<sequence>MLNPETKCKSAKAIIEVKNHLLTVEAAQKASSSHPAPDHPADIITPNRFNPINIHMNNIYAAHPPNAKYHKTLPAYINPTDPNRFIPLTAGVVQKWATLLVG</sequence>
<accession>A0ABY7CUX5</accession>
<keyword evidence="2" id="KW-1185">Reference proteome</keyword>
<dbReference type="RefSeq" id="XP_053024596.1">
    <property type="nucleotide sequence ID" value="XM_053160642.1"/>
</dbReference>
<reference evidence="1" key="1">
    <citation type="submission" date="2022-10" db="EMBL/GenBank/DDBJ databases">
        <title>Puccinia triticina Genome sequencing and assembly.</title>
        <authorList>
            <person name="Li C."/>
        </authorList>
    </citation>
    <scope>NUCLEOTIDE SEQUENCE</scope>
    <source>
        <strain evidence="1">Pt15</strain>
    </source>
</reference>
<dbReference type="Proteomes" id="UP001164743">
    <property type="component" value="Chromosome 10A"/>
</dbReference>
<protein>
    <submittedName>
        <fullName evidence="1">Uncharacterized protein</fullName>
    </submittedName>
</protein>